<comment type="caution">
    <text evidence="1">The sequence shown here is derived from an EMBL/GenBank/DDBJ whole genome shotgun (WGS) entry which is preliminary data.</text>
</comment>
<dbReference type="AlphaFoldDB" id="A0A9Q0WH85"/>
<reference evidence="1" key="1">
    <citation type="submission" date="2022-11" db="EMBL/GenBank/DDBJ databases">
        <authorList>
            <person name="Hyden B.L."/>
            <person name="Feng K."/>
            <person name="Yates T."/>
            <person name="Jawdy S."/>
            <person name="Smart L.B."/>
            <person name="Muchero W."/>
        </authorList>
    </citation>
    <scope>NUCLEOTIDE SEQUENCE</scope>
    <source>
        <tissue evidence="1">Shoot tip</tissue>
    </source>
</reference>
<organism evidence="1 2">
    <name type="scientific">Salix purpurea</name>
    <name type="common">Purple osier willow</name>
    <dbReference type="NCBI Taxonomy" id="77065"/>
    <lineage>
        <taxon>Eukaryota</taxon>
        <taxon>Viridiplantae</taxon>
        <taxon>Streptophyta</taxon>
        <taxon>Embryophyta</taxon>
        <taxon>Tracheophyta</taxon>
        <taxon>Spermatophyta</taxon>
        <taxon>Magnoliopsida</taxon>
        <taxon>eudicotyledons</taxon>
        <taxon>Gunneridae</taxon>
        <taxon>Pentapetalae</taxon>
        <taxon>rosids</taxon>
        <taxon>fabids</taxon>
        <taxon>Malpighiales</taxon>
        <taxon>Salicaceae</taxon>
        <taxon>Saliceae</taxon>
        <taxon>Salix</taxon>
    </lineage>
</organism>
<evidence type="ECO:0000313" key="2">
    <source>
        <dbReference type="Proteomes" id="UP001151532"/>
    </source>
</evidence>
<gene>
    <name evidence="1" type="ORF">OIU79_022616</name>
</gene>
<keyword evidence="2" id="KW-1185">Reference proteome</keyword>
<sequence>MHEWWRRIKVWPRVETCNGSVRGFVKWEGLKKMVEELMEGEMGKEVRKNVEDYGELARKAMEVGGGSSWCNLDALVNDLITGAPKEHVKELQCNQLIAFMKH</sequence>
<name>A0A9Q0WH85_SALPP</name>
<dbReference type="EMBL" id="JAPFFK010000004">
    <property type="protein sequence ID" value="KAJ6766683.1"/>
    <property type="molecule type" value="Genomic_DNA"/>
</dbReference>
<dbReference type="Gene3D" id="3.40.50.2000">
    <property type="entry name" value="Glycogen Phosphorylase B"/>
    <property type="match status" value="2"/>
</dbReference>
<dbReference type="OrthoDB" id="5835829at2759"/>
<protein>
    <submittedName>
        <fullName evidence="1">GLYCOSYLTRANSFERASE</fullName>
    </submittedName>
</protein>
<proteinExistence type="predicted"/>
<reference evidence="1" key="2">
    <citation type="journal article" date="2023" name="Int. J. Mol. Sci.">
        <title>De Novo Assembly and Annotation of 11 Diverse Shrub Willow (Salix) Genomes Reveals Novel Gene Organization in Sex-Linked Regions.</title>
        <authorList>
            <person name="Hyden B."/>
            <person name="Feng K."/>
            <person name="Yates T.B."/>
            <person name="Jawdy S."/>
            <person name="Cereghino C."/>
            <person name="Smart L.B."/>
            <person name="Muchero W."/>
        </authorList>
    </citation>
    <scope>NUCLEOTIDE SEQUENCE</scope>
    <source>
        <tissue evidence="1">Shoot tip</tissue>
    </source>
</reference>
<dbReference type="SUPFAM" id="SSF53756">
    <property type="entry name" value="UDP-Glycosyltransferase/glycogen phosphorylase"/>
    <property type="match status" value="1"/>
</dbReference>
<dbReference type="Proteomes" id="UP001151532">
    <property type="component" value="Chromosome 4"/>
</dbReference>
<evidence type="ECO:0000313" key="1">
    <source>
        <dbReference type="EMBL" id="KAJ6766683.1"/>
    </source>
</evidence>
<accession>A0A9Q0WH85</accession>